<reference evidence="1 4" key="3">
    <citation type="submission" date="2019-11" db="EMBL/GenBank/DDBJ databases">
        <title>Whole-genome sequence of Rhodoplanes serenus DSM 18633, type strain.</title>
        <authorList>
            <person name="Kyndt J.A."/>
            <person name="Meyer T.E."/>
        </authorList>
    </citation>
    <scope>NUCLEOTIDE SEQUENCE [LARGE SCALE GENOMIC DNA]</scope>
    <source>
        <strain evidence="1 4">DSM 18633</strain>
    </source>
</reference>
<dbReference type="AlphaFoldDB" id="A0A327JSJ0"/>
<dbReference type="SUPFAM" id="SSF53254">
    <property type="entry name" value="Phosphoglycerate mutase-like"/>
    <property type="match status" value="1"/>
</dbReference>
<dbReference type="PANTHER" id="PTHR47623:SF1">
    <property type="entry name" value="OS09G0287300 PROTEIN"/>
    <property type="match status" value="1"/>
</dbReference>
<proteinExistence type="predicted"/>
<comment type="caution">
    <text evidence="2">The sequence shown here is derived from an EMBL/GenBank/DDBJ whole genome shotgun (WGS) entry which is preliminary data.</text>
</comment>
<dbReference type="RefSeq" id="WP_111388489.1">
    <property type="nucleotide sequence ID" value="NZ_NPEW01000371.1"/>
</dbReference>
<name>A0A327JSJ0_9BRAD</name>
<sequence length="175" mass="19165">MRRLILLRHAKADPPVSGTSDHARRLNPRGIVAADRIGAYMAKHHLVPDGVLCSTAQRTRDTWARVAQQLGAPPAATFERRIYDAPPERLLALLQDAPAEAHAVLVVGHNPGLHQLAILLIAAGDVEQRERLREKLPTGGLVVIDFAVDGWDEVHHDGGRLDRFVSPRSLDDATD</sequence>
<organism evidence="2 3">
    <name type="scientific">Rhodoplanes serenus</name>
    <dbReference type="NCBI Taxonomy" id="200615"/>
    <lineage>
        <taxon>Bacteria</taxon>
        <taxon>Pseudomonadati</taxon>
        <taxon>Pseudomonadota</taxon>
        <taxon>Alphaproteobacteria</taxon>
        <taxon>Hyphomicrobiales</taxon>
        <taxon>Nitrobacteraceae</taxon>
        <taxon>Rhodoplanes</taxon>
    </lineage>
</organism>
<dbReference type="Gene3D" id="3.40.50.1240">
    <property type="entry name" value="Phosphoglycerate mutase-like"/>
    <property type="match status" value="1"/>
</dbReference>
<dbReference type="InterPro" id="IPR029033">
    <property type="entry name" value="His_PPase_superfam"/>
</dbReference>
<keyword evidence="3" id="KW-1185">Reference proteome</keyword>
<evidence type="ECO:0000313" key="4">
    <source>
        <dbReference type="Proteomes" id="UP000438991"/>
    </source>
</evidence>
<dbReference type="CDD" id="cd07067">
    <property type="entry name" value="HP_PGM_like"/>
    <property type="match status" value="1"/>
</dbReference>
<reference evidence="2" key="1">
    <citation type="submission" date="2018-10" db="EMBL/GenBank/DDBJ databases">
        <authorList>
            <person name="Peiro R."/>
            <person name="Begona"/>
            <person name="Cbmso G."/>
            <person name="Lopez M."/>
            <person name="Gonzalez S."/>
            <person name="Sacristan E."/>
            <person name="Castillo E."/>
        </authorList>
    </citation>
    <scope>NUCLEOTIDE SEQUENCE</scope>
    <source>
        <strain evidence="2">Rhod_genome</strain>
    </source>
</reference>
<reference evidence="3" key="2">
    <citation type="submission" date="2018-10" db="EMBL/GenBank/DDBJ databases">
        <authorList>
            <person name="Peiro R."/>
            <person name="Begona"/>
            <person name="Cbmso G."/>
            <person name="Lopez M."/>
            <person name="Gonzalez S."/>
            <person name="Sacristan E."/>
            <person name="Castillo E."/>
        </authorList>
    </citation>
    <scope>NUCLEOTIDE SEQUENCE [LARGE SCALE GENOMIC DNA]</scope>
</reference>
<protein>
    <submittedName>
        <fullName evidence="1">Histidine phosphatase family protein</fullName>
    </submittedName>
</protein>
<dbReference type="EMBL" id="WNKV01000019">
    <property type="protein sequence ID" value="MTW18687.1"/>
    <property type="molecule type" value="Genomic_DNA"/>
</dbReference>
<dbReference type="SMART" id="SM00855">
    <property type="entry name" value="PGAM"/>
    <property type="match status" value="1"/>
</dbReference>
<evidence type="ECO:0000313" key="3">
    <source>
        <dbReference type="Proteomes" id="UP000289200"/>
    </source>
</evidence>
<gene>
    <name evidence="1" type="ORF">GJ689_21020</name>
    <name evidence="2" type="ORF">RHODGE_RHODGE_03051</name>
</gene>
<evidence type="ECO:0000313" key="2">
    <source>
        <dbReference type="EMBL" id="VCU09884.1"/>
    </source>
</evidence>
<dbReference type="Pfam" id="PF00300">
    <property type="entry name" value="His_Phos_1"/>
    <property type="match status" value="1"/>
</dbReference>
<dbReference type="PANTHER" id="PTHR47623">
    <property type="entry name" value="OS09G0287300 PROTEIN"/>
    <property type="match status" value="1"/>
</dbReference>
<dbReference type="InterPro" id="IPR013078">
    <property type="entry name" value="His_Pase_superF_clade-1"/>
</dbReference>
<dbReference type="Proteomes" id="UP000438991">
    <property type="component" value="Unassembled WGS sequence"/>
</dbReference>
<dbReference type="OrthoDB" id="9810154at2"/>
<dbReference type="EMBL" id="UWOC01000157">
    <property type="protein sequence ID" value="VCU09884.1"/>
    <property type="molecule type" value="Genomic_DNA"/>
</dbReference>
<evidence type="ECO:0000313" key="1">
    <source>
        <dbReference type="EMBL" id="MTW18687.1"/>
    </source>
</evidence>
<accession>A0A327JSJ0</accession>
<dbReference type="Proteomes" id="UP000289200">
    <property type="component" value="Unassembled WGS sequence"/>
</dbReference>